<dbReference type="Gene3D" id="3.30.565.10">
    <property type="entry name" value="Histidine kinase-like ATPase, C-terminal domain"/>
    <property type="match status" value="1"/>
</dbReference>
<evidence type="ECO:0000313" key="4">
    <source>
        <dbReference type="Proteomes" id="UP001589691"/>
    </source>
</evidence>
<feature type="transmembrane region" description="Helical" evidence="1">
    <location>
        <begin position="30"/>
        <end position="48"/>
    </location>
</feature>
<proteinExistence type="predicted"/>
<dbReference type="EMBL" id="JBHLZY010000005">
    <property type="protein sequence ID" value="MFB9768554.1"/>
    <property type="molecule type" value="Genomic_DNA"/>
</dbReference>
<dbReference type="InterPro" id="IPR032834">
    <property type="entry name" value="NatK-like_C"/>
</dbReference>
<accession>A0ABV5WQZ3</accession>
<comment type="caution">
    <text evidence="3">The sequence shown here is derived from an EMBL/GenBank/DDBJ whole genome shotgun (WGS) entry which is preliminary data.</text>
</comment>
<feature type="transmembrane region" description="Helical" evidence="1">
    <location>
        <begin position="116"/>
        <end position="138"/>
    </location>
</feature>
<dbReference type="PANTHER" id="PTHR40448">
    <property type="entry name" value="TWO-COMPONENT SENSOR HISTIDINE KINASE"/>
    <property type="match status" value="1"/>
</dbReference>
<dbReference type="RefSeq" id="WP_137643757.1">
    <property type="nucleotide sequence ID" value="NZ_BJEA01000027.1"/>
</dbReference>
<keyword evidence="3" id="KW-0808">Transferase</keyword>
<feature type="domain" description="Sensor histidine kinase NatK-like C-terminal" evidence="2">
    <location>
        <begin position="331"/>
        <end position="427"/>
    </location>
</feature>
<dbReference type="InterPro" id="IPR036890">
    <property type="entry name" value="HATPase_C_sf"/>
</dbReference>
<name>A0ABV5WQZ3_9LACO</name>
<keyword evidence="1" id="KW-1133">Transmembrane helix</keyword>
<keyword evidence="1" id="KW-0472">Membrane</keyword>
<dbReference type="SUPFAM" id="SSF55874">
    <property type="entry name" value="ATPase domain of HSP90 chaperone/DNA topoisomerase II/histidine kinase"/>
    <property type="match status" value="1"/>
</dbReference>
<dbReference type="Pfam" id="PF14501">
    <property type="entry name" value="HATPase_c_5"/>
    <property type="match status" value="1"/>
</dbReference>
<feature type="transmembrane region" description="Helical" evidence="1">
    <location>
        <begin position="60"/>
        <end position="79"/>
    </location>
</feature>
<organism evidence="3 4">
    <name type="scientific">Lactiplantibacillus modestisalitolerans</name>
    <dbReference type="NCBI Taxonomy" id="1457219"/>
    <lineage>
        <taxon>Bacteria</taxon>
        <taxon>Bacillati</taxon>
        <taxon>Bacillota</taxon>
        <taxon>Bacilli</taxon>
        <taxon>Lactobacillales</taxon>
        <taxon>Lactobacillaceae</taxon>
        <taxon>Lactiplantibacillus</taxon>
    </lineage>
</organism>
<keyword evidence="3" id="KW-0418">Kinase</keyword>
<feature type="transmembrane region" description="Helical" evidence="1">
    <location>
        <begin position="189"/>
        <end position="209"/>
    </location>
</feature>
<sequence length="432" mass="47599">MALLIFCLLGLAGTYEILILMLACREFITVRIALTWLGLGIGLAWLWVAATRWSFSGLILWTNLLPTLVSTAMLTRLLLTRWPLTLPIVASLVTFKRLLISGTLALGSWLLPQAGWIGAALISSAINLLVVGLLGWLGHRIVINHGIIDHFQRVPVEQQDALVVALGYGSYVGINLLRPDFASTQGGLGALFVTLIATLVFGGLSAYLITNKNNRLTDAQLLQQVSQYNELLSERNQQLHLFKHDYQNILLSLSRYIQTDDLVGLKSYFEQEVLPNATSLSAEHAPEQLRRLHAPALSGLIYAKYALAASQDVHLQVMLLEDVILPPTDQVNVVRIIGNLLDNAIDAAQQADGQVQLTVSNTPTAVQFTVQNQLPNQQVVNLKQLSKPRFTTKPGHRGYGLSSIAQLASNQLVVNYQITKNQFIAHLSLQRQ</sequence>
<evidence type="ECO:0000313" key="3">
    <source>
        <dbReference type="EMBL" id="MFB9768554.1"/>
    </source>
</evidence>
<dbReference type="EC" id="2.7.13.3" evidence="3"/>
<evidence type="ECO:0000259" key="2">
    <source>
        <dbReference type="Pfam" id="PF14501"/>
    </source>
</evidence>
<reference evidence="3 4" key="1">
    <citation type="submission" date="2024-09" db="EMBL/GenBank/DDBJ databases">
        <authorList>
            <person name="Sun Q."/>
            <person name="Mori K."/>
        </authorList>
    </citation>
    <scope>NUCLEOTIDE SEQUENCE [LARGE SCALE GENOMIC DNA]</scope>
    <source>
        <strain evidence="3 4">TBRC 4576</strain>
    </source>
</reference>
<dbReference type="PANTHER" id="PTHR40448:SF1">
    <property type="entry name" value="TWO-COMPONENT SENSOR HISTIDINE KINASE"/>
    <property type="match status" value="1"/>
</dbReference>
<evidence type="ECO:0000256" key="1">
    <source>
        <dbReference type="SAM" id="Phobius"/>
    </source>
</evidence>
<dbReference type="Proteomes" id="UP001589691">
    <property type="component" value="Unassembled WGS sequence"/>
</dbReference>
<keyword evidence="1" id="KW-0812">Transmembrane</keyword>
<dbReference type="GO" id="GO:0004673">
    <property type="term" value="F:protein histidine kinase activity"/>
    <property type="evidence" value="ECO:0007669"/>
    <property type="project" value="UniProtKB-EC"/>
</dbReference>
<gene>
    <name evidence="3" type="ORF">ACFFLI_01555</name>
</gene>
<protein>
    <submittedName>
        <fullName evidence="3">Sensor histidine kinase</fullName>
        <ecNumber evidence="3">2.7.13.3</ecNumber>
    </submittedName>
</protein>
<keyword evidence="4" id="KW-1185">Reference proteome</keyword>